<evidence type="ECO:0008006" key="4">
    <source>
        <dbReference type="Google" id="ProtNLM"/>
    </source>
</evidence>
<accession>A0AAU6RV95</accession>
<proteinExistence type="predicted"/>
<evidence type="ECO:0000313" key="1">
    <source>
        <dbReference type="EMBL" id="WZH56810.1"/>
    </source>
</evidence>
<dbReference type="EMBL" id="OR887735">
    <property type="protein sequence ID" value="WZH56810.1"/>
    <property type="molecule type" value="Genomic_RNA"/>
</dbReference>
<protein>
    <recommendedName>
        <fullName evidence="4">P4</fullName>
    </recommendedName>
</protein>
<evidence type="ECO:0000313" key="2">
    <source>
        <dbReference type="EMBL" id="WZH56820.1"/>
    </source>
</evidence>
<organism evidence="1">
    <name type="scientific">Pyrus virus A</name>
    <dbReference type="NCBI Taxonomy" id="3139198"/>
    <lineage>
        <taxon>Viruses</taxon>
        <taxon>Riboviria</taxon>
        <taxon>Orthornavirae</taxon>
        <taxon>Kitrinoviricota</taxon>
        <taxon>Alsuviricetes</taxon>
        <taxon>Martellivirales</taxon>
        <taxon>Closteroviridae</taxon>
        <taxon>Velarivirus</taxon>
        <taxon>Velarivirus gembloutense</taxon>
    </lineage>
</organism>
<dbReference type="EMBL" id="OR887737">
    <property type="protein sequence ID" value="WZH56830.1"/>
    <property type="molecule type" value="Genomic_RNA"/>
</dbReference>
<evidence type="ECO:0000313" key="3">
    <source>
        <dbReference type="EMBL" id="WZH56830.1"/>
    </source>
</evidence>
<gene>
    <name evidence="1" type="primary">ORF2</name>
</gene>
<sequence>MWSEILFLIFLFLFLVLISPSNSGFLRLTKKGV</sequence>
<reference evidence="1" key="1">
    <citation type="submission" date="2023-11" db="EMBL/GenBank/DDBJ databases">
        <authorList>
            <person name="Fontdevila Pareta N."/>
            <person name="Massart S."/>
            <person name="Lateur M."/>
            <person name="Steyer S."/>
        </authorList>
    </citation>
    <scope>NUCLEOTIDE SEQUENCE</scope>
    <source>
        <strain evidence="1">224-BE</strain>
        <strain evidence="2">621-BE</strain>
        <strain evidence="3">626-BE</strain>
    </source>
</reference>
<name>A0AAU6RV95_9CLOS</name>
<dbReference type="EMBL" id="OR887736">
    <property type="protein sequence ID" value="WZH56820.1"/>
    <property type="molecule type" value="Genomic_RNA"/>
</dbReference>